<dbReference type="AlphaFoldDB" id="A0A6M9PHJ2"/>
<accession>A0A6M9PHJ2</accession>
<evidence type="ECO:0000313" key="2">
    <source>
        <dbReference type="Proteomes" id="UP000501090"/>
    </source>
</evidence>
<dbReference type="KEGG" id="pard:DN92_08665"/>
<reference evidence="1 2" key="1">
    <citation type="submission" date="2018-04" db="EMBL/GenBank/DDBJ databases">
        <title>Polynucleobacter sp. UK-Long2-W17 genome.</title>
        <authorList>
            <person name="Hahn M.W."/>
        </authorList>
    </citation>
    <scope>NUCLEOTIDE SEQUENCE [LARGE SCALE GENOMIC DNA]</scope>
    <source>
        <strain evidence="1 2">UK-Long2-W17</strain>
    </source>
</reference>
<protein>
    <submittedName>
        <fullName evidence="1">DUF393 domain-containing protein</fullName>
    </submittedName>
</protein>
<gene>
    <name evidence="1" type="ORF">DN92_08665</name>
</gene>
<dbReference type="PANTHER" id="PTHR34290:SF2">
    <property type="entry name" value="OS04G0668800 PROTEIN"/>
    <property type="match status" value="1"/>
</dbReference>
<dbReference type="EMBL" id="CP028940">
    <property type="protein sequence ID" value="QKM61584.1"/>
    <property type="molecule type" value="Genomic_DNA"/>
</dbReference>
<evidence type="ECO:0000313" key="1">
    <source>
        <dbReference type="EMBL" id="QKM61584.1"/>
    </source>
</evidence>
<sequence>MFYDGQCPLCQAEIQFLSGRNQAGLLSFVDINSDQYSPERVGVSCDQALASMCAQYEGGELIQGVEVFSAAYSRANLPKLAWVFSRPALQPVWNVGYRFFAKHRHAISALLGPLALRLVNKKVS</sequence>
<dbReference type="InterPro" id="IPR044691">
    <property type="entry name" value="DCC1_Trx"/>
</dbReference>
<keyword evidence="2" id="KW-1185">Reference proteome</keyword>
<dbReference type="GO" id="GO:0015035">
    <property type="term" value="F:protein-disulfide reductase activity"/>
    <property type="evidence" value="ECO:0007669"/>
    <property type="project" value="InterPro"/>
</dbReference>
<dbReference type="InterPro" id="IPR007263">
    <property type="entry name" value="DCC1-like"/>
</dbReference>
<name>A0A6M9PHJ2_9BURK</name>
<dbReference type="PANTHER" id="PTHR34290">
    <property type="entry name" value="SI:CH73-390P7.2"/>
    <property type="match status" value="1"/>
</dbReference>
<organism evidence="1 2">
    <name type="scientific">Polynucleobacter arcticus</name>
    <dbReference type="NCBI Taxonomy" id="1743165"/>
    <lineage>
        <taxon>Bacteria</taxon>
        <taxon>Pseudomonadati</taxon>
        <taxon>Pseudomonadota</taxon>
        <taxon>Betaproteobacteria</taxon>
        <taxon>Burkholderiales</taxon>
        <taxon>Burkholderiaceae</taxon>
        <taxon>Polynucleobacter</taxon>
    </lineage>
</organism>
<proteinExistence type="predicted"/>
<dbReference type="Pfam" id="PF04134">
    <property type="entry name" value="DCC1-like"/>
    <property type="match status" value="1"/>
</dbReference>
<dbReference type="Proteomes" id="UP000501090">
    <property type="component" value="Chromosome"/>
</dbReference>